<dbReference type="PROSITE" id="PS50893">
    <property type="entry name" value="ABC_TRANSPORTER_2"/>
    <property type="match status" value="1"/>
</dbReference>
<dbReference type="GO" id="GO:0005524">
    <property type="term" value="F:ATP binding"/>
    <property type="evidence" value="ECO:0007669"/>
    <property type="project" value="UniProtKB-KW"/>
</dbReference>
<dbReference type="CDD" id="cd03224">
    <property type="entry name" value="ABC_TM1139_LivF_branched"/>
    <property type="match status" value="1"/>
</dbReference>
<protein>
    <submittedName>
        <fullName evidence="7">Branched-chain amino acid transport ATP-binding protein LivF (TC 3.A.1.4.1)</fullName>
    </submittedName>
</protein>
<name>A0A160TR08_9ZZZZ</name>
<evidence type="ECO:0000256" key="1">
    <source>
        <dbReference type="ARBA" id="ARBA00005417"/>
    </source>
</evidence>
<keyword evidence="4 7" id="KW-0067">ATP-binding</keyword>
<evidence type="ECO:0000256" key="4">
    <source>
        <dbReference type="ARBA" id="ARBA00022840"/>
    </source>
</evidence>
<dbReference type="GO" id="GO:0015807">
    <property type="term" value="P:L-amino acid transport"/>
    <property type="evidence" value="ECO:0007669"/>
    <property type="project" value="TreeGrafter"/>
</dbReference>
<dbReference type="PROSITE" id="PS00211">
    <property type="entry name" value="ABC_TRANSPORTER_1"/>
    <property type="match status" value="1"/>
</dbReference>
<dbReference type="GO" id="GO:0015658">
    <property type="term" value="F:branched-chain amino acid transmembrane transporter activity"/>
    <property type="evidence" value="ECO:0007669"/>
    <property type="project" value="TreeGrafter"/>
</dbReference>
<dbReference type="SUPFAM" id="SSF52540">
    <property type="entry name" value="P-loop containing nucleoside triphosphate hydrolases"/>
    <property type="match status" value="1"/>
</dbReference>
<dbReference type="Pfam" id="PF00005">
    <property type="entry name" value="ABC_tran"/>
    <property type="match status" value="1"/>
</dbReference>
<dbReference type="SMART" id="SM00382">
    <property type="entry name" value="AAA"/>
    <property type="match status" value="1"/>
</dbReference>
<dbReference type="EMBL" id="CZRL01000032">
    <property type="protein sequence ID" value="CUS50555.1"/>
    <property type="molecule type" value="Genomic_DNA"/>
</dbReference>
<gene>
    <name evidence="7" type="ORF">MGWOODY_XGa126</name>
</gene>
<organism evidence="7">
    <name type="scientific">hydrothermal vent metagenome</name>
    <dbReference type="NCBI Taxonomy" id="652676"/>
    <lineage>
        <taxon>unclassified sequences</taxon>
        <taxon>metagenomes</taxon>
        <taxon>ecological metagenomes</taxon>
    </lineage>
</organism>
<dbReference type="GO" id="GO:0016887">
    <property type="term" value="F:ATP hydrolysis activity"/>
    <property type="evidence" value="ECO:0007669"/>
    <property type="project" value="InterPro"/>
</dbReference>
<keyword evidence="3" id="KW-0547">Nucleotide-binding</keyword>
<dbReference type="AlphaFoldDB" id="A0A160TR08"/>
<accession>A0A160TR08</accession>
<dbReference type="InterPro" id="IPR052156">
    <property type="entry name" value="BCAA_Transport_ATP-bd_LivF"/>
</dbReference>
<evidence type="ECO:0000256" key="5">
    <source>
        <dbReference type="ARBA" id="ARBA00022970"/>
    </source>
</evidence>
<evidence type="ECO:0000256" key="2">
    <source>
        <dbReference type="ARBA" id="ARBA00022448"/>
    </source>
</evidence>
<dbReference type="InterPro" id="IPR003439">
    <property type="entry name" value="ABC_transporter-like_ATP-bd"/>
</dbReference>
<keyword evidence="5" id="KW-0029">Amino-acid transport</keyword>
<comment type="similarity">
    <text evidence="1">Belongs to the ABC transporter superfamily.</text>
</comment>
<keyword evidence="2" id="KW-0813">Transport</keyword>
<feature type="domain" description="ABC transporter" evidence="6">
    <location>
        <begin position="2"/>
        <end position="236"/>
    </location>
</feature>
<dbReference type="InterPro" id="IPR027417">
    <property type="entry name" value="P-loop_NTPase"/>
</dbReference>
<dbReference type="InterPro" id="IPR003593">
    <property type="entry name" value="AAA+_ATPase"/>
</dbReference>
<reference evidence="7" key="1">
    <citation type="submission" date="2015-10" db="EMBL/GenBank/DDBJ databases">
        <authorList>
            <person name="Gilbert D.G."/>
        </authorList>
    </citation>
    <scope>NUCLEOTIDE SEQUENCE</scope>
</reference>
<dbReference type="PANTHER" id="PTHR43820:SF4">
    <property type="entry name" value="HIGH-AFFINITY BRANCHED-CHAIN AMINO ACID TRANSPORT ATP-BINDING PROTEIN LIVF"/>
    <property type="match status" value="1"/>
</dbReference>
<evidence type="ECO:0000256" key="3">
    <source>
        <dbReference type="ARBA" id="ARBA00022741"/>
    </source>
</evidence>
<proteinExistence type="inferred from homology"/>
<dbReference type="PANTHER" id="PTHR43820">
    <property type="entry name" value="HIGH-AFFINITY BRANCHED-CHAIN AMINO ACID TRANSPORT ATP-BINDING PROTEIN LIVF"/>
    <property type="match status" value="1"/>
</dbReference>
<sequence>MLKVENIVTRYGAIEALKGMSLEAQHGEVTCLLGPNGAGKTTTMFTIAGILSSHSGSITLDGNDLTHQSAPAIVRKGIALVPENRLVFPEMSVADNLAAGAYCRSRSEKTAIDQDLAGVFDRFPPLKNRREQLSGTLSGGEQQMLAIGRALMARPKILMMDEPSLGLAPLIVDEIFKIIQQLNEEGVTILLVEQNARMALKVAHKLYLLEQGTVTFEGSPTEMQQDELIQRAYLGAGAD</sequence>
<dbReference type="Gene3D" id="3.40.50.300">
    <property type="entry name" value="P-loop containing nucleotide triphosphate hydrolases"/>
    <property type="match status" value="1"/>
</dbReference>
<evidence type="ECO:0000259" key="6">
    <source>
        <dbReference type="PROSITE" id="PS50893"/>
    </source>
</evidence>
<dbReference type="InterPro" id="IPR017871">
    <property type="entry name" value="ABC_transporter-like_CS"/>
</dbReference>
<evidence type="ECO:0000313" key="7">
    <source>
        <dbReference type="EMBL" id="CUS50555.1"/>
    </source>
</evidence>